<feature type="domain" description="CHK kinase-like" evidence="1">
    <location>
        <begin position="187"/>
        <end position="380"/>
    </location>
</feature>
<proteinExistence type="predicted"/>
<dbReference type="Gene3D" id="3.90.1200.10">
    <property type="match status" value="1"/>
</dbReference>
<dbReference type="SMART" id="SM00587">
    <property type="entry name" value="CHK"/>
    <property type="match status" value="1"/>
</dbReference>
<reference evidence="2" key="2">
    <citation type="journal article" date="2023" name="Commun. Biol.">
        <title>Intrasexual cuticular hydrocarbon dimorphism in a wasp sheds light on hydrocarbon biosynthesis genes in Hymenoptera.</title>
        <authorList>
            <person name="Moris V.C."/>
            <person name="Podsiadlowski L."/>
            <person name="Martin S."/>
            <person name="Oeyen J.P."/>
            <person name="Donath A."/>
            <person name="Petersen M."/>
            <person name="Wilbrandt J."/>
            <person name="Misof B."/>
            <person name="Liedtke D."/>
            <person name="Thamm M."/>
            <person name="Scheiner R."/>
            <person name="Schmitt T."/>
            <person name="Niehuis O."/>
        </authorList>
    </citation>
    <scope>NUCLEOTIDE SEQUENCE</scope>
    <source>
        <strain evidence="2">GBR_01_08_01A</strain>
    </source>
</reference>
<sequence length="464" mass="53663">MASRIEKDWKPGERGWAKLVGCSSCGMQSINPRNIHSPITLRYRSDRIVTKDEVNEMALEAPPWLNIDLIENILRKSKKNDSIRVIDIFIKPATAKGDNYTSDMYRVIVEMSRRRDDRVVTEKRSFIVKIAPQEESTRRNLTEKSSIFHTEIKVMVDTLKKMNDLLGPEHPLSARVFHVQREYPEFLMIEDLAILGFRMAHRQAGLDLDHCLVALRGLARFHASSVAVCEKEPNTKQLYNKAVYCSQQPSEIKTIFIQGTKSLVREARKWQELDQKYVDKIEKISDVIYDKTADVVVLREDRFNVINHGDMWVNNMMFQYNDEGKPIAVIFVDFQVVVYTTPALDLNYFLNTSSHEEVFENKRDLLLMEYLNTLSSTMKQLGCKTSPPTMKELQRDLEETAMVGMTCALVSLPLILLDQSKARDLDELLQERNVQDHSACANLRYRKLITKRIPIYDRLGLLDL</sequence>
<name>A0AAD9RKP2_9HYME</name>
<evidence type="ECO:0000259" key="1">
    <source>
        <dbReference type="SMART" id="SM00587"/>
    </source>
</evidence>
<dbReference type="Proteomes" id="UP001258017">
    <property type="component" value="Unassembled WGS sequence"/>
</dbReference>
<reference evidence="2" key="1">
    <citation type="submission" date="2021-08" db="EMBL/GenBank/DDBJ databases">
        <authorList>
            <person name="Misof B."/>
            <person name="Oliver O."/>
            <person name="Podsiadlowski L."/>
            <person name="Donath A."/>
            <person name="Peters R."/>
            <person name="Mayer C."/>
            <person name="Rust J."/>
            <person name="Gunkel S."/>
            <person name="Lesny P."/>
            <person name="Martin S."/>
            <person name="Oeyen J.P."/>
            <person name="Petersen M."/>
            <person name="Panagiotis P."/>
            <person name="Wilbrandt J."/>
            <person name="Tanja T."/>
        </authorList>
    </citation>
    <scope>NUCLEOTIDE SEQUENCE</scope>
    <source>
        <strain evidence="2">GBR_01_08_01A</strain>
        <tissue evidence="2">Thorax + abdomen</tissue>
    </source>
</reference>
<evidence type="ECO:0000313" key="3">
    <source>
        <dbReference type="Proteomes" id="UP001258017"/>
    </source>
</evidence>
<dbReference type="PANTHER" id="PTHR11012">
    <property type="entry name" value="PROTEIN KINASE-LIKE DOMAIN-CONTAINING"/>
    <property type="match status" value="1"/>
</dbReference>
<keyword evidence="3" id="KW-1185">Reference proteome</keyword>
<accession>A0AAD9RKP2</accession>
<dbReference type="SUPFAM" id="SSF56112">
    <property type="entry name" value="Protein kinase-like (PK-like)"/>
    <property type="match status" value="1"/>
</dbReference>
<dbReference type="InterPro" id="IPR004119">
    <property type="entry name" value="EcKL"/>
</dbReference>
<dbReference type="EMBL" id="JAIFRP010000039">
    <property type="protein sequence ID" value="KAK2581490.1"/>
    <property type="molecule type" value="Genomic_DNA"/>
</dbReference>
<dbReference type="AlphaFoldDB" id="A0AAD9RKP2"/>
<organism evidence="2 3">
    <name type="scientific">Odynerus spinipes</name>
    <dbReference type="NCBI Taxonomy" id="1348599"/>
    <lineage>
        <taxon>Eukaryota</taxon>
        <taxon>Metazoa</taxon>
        <taxon>Ecdysozoa</taxon>
        <taxon>Arthropoda</taxon>
        <taxon>Hexapoda</taxon>
        <taxon>Insecta</taxon>
        <taxon>Pterygota</taxon>
        <taxon>Neoptera</taxon>
        <taxon>Endopterygota</taxon>
        <taxon>Hymenoptera</taxon>
        <taxon>Apocrita</taxon>
        <taxon>Aculeata</taxon>
        <taxon>Vespoidea</taxon>
        <taxon>Vespidae</taxon>
        <taxon>Eumeninae</taxon>
        <taxon>Odynerus</taxon>
    </lineage>
</organism>
<gene>
    <name evidence="2" type="ORF">KPH14_005155</name>
</gene>
<protein>
    <recommendedName>
        <fullName evidence="1">CHK kinase-like domain-containing protein</fullName>
    </recommendedName>
</protein>
<dbReference type="Pfam" id="PF02958">
    <property type="entry name" value="EcKL"/>
    <property type="match status" value="1"/>
</dbReference>
<dbReference type="PANTHER" id="PTHR11012:SF56">
    <property type="entry name" value="CHK KINASE-LIKE DOMAIN-CONTAINING PROTEIN-RELATED"/>
    <property type="match status" value="1"/>
</dbReference>
<comment type="caution">
    <text evidence="2">The sequence shown here is derived from an EMBL/GenBank/DDBJ whole genome shotgun (WGS) entry which is preliminary data.</text>
</comment>
<evidence type="ECO:0000313" key="2">
    <source>
        <dbReference type="EMBL" id="KAK2581490.1"/>
    </source>
</evidence>
<dbReference type="InterPro" id="IPR011009">
    <property type="entry name" value="Kinase-like_dom_sf"/>
</dbReference>
<dbReference type="InterPro" id="IPR015897">
    <property type="entry name" value="CHK_kinase-like"/>
</dbReference>